<dbReference type="PROSITE" id="PS51837">
    <property type="entry name" value="LITAF"/>
    <property type="match status" value="1"/>
</dbReference>
<feature type="compositionally biased region" description="Low complexity" evidence="1">
    <location>
        <begin position="28"/>
        <end position="72"/>
    </location>
</feature>
<dbReference type="InterPro" id="IPR006629">
    <property type="entry name" value="LITAF"/>
</dbReference>
<evidence type="ECO:0000313" key="4">
    <source>
        <dbReference type="Proteomes" id="UP000756346"/>
    </source>
</evidence>
<gene>
    <name evidence="3" type="ORF">B0I36DRAFT_315858</name>
</gene>
<proteinExistence type="predicted"/>
<dbReference type="EMBL" id="JAGTJQ010000002">
    <property type="protein sequence ID" value="KAH7038245.1"/>
    <property type="molecule type" value="Genomic_DNA"/>
</dbReference>
<dbReference type="SMART" id="SM00714">
    <property type="entry name" value="LITAF"/>
    <property type="match status" value="1"/>
</dbReference>
<accession>A0A9P9BSU3</accession>
<feature type="region of interest" description="Disordered" evidence="1">
    <location>
        <begin position="1"/>
        <end position="212"/>
    </location>
</feature>
<comment type="caution">
    <text evidence="3">The sequence shown here is derived from an EMBL/GenBank/DDBJ whole genome shotgun (WGS) entry which is preliminary data.</text>
</comment>
<evidence type="ECO:0000313" key="3">
    <source>
        <dbReference type="EMBL" id="KAH7038245.1"/>
    </source>
</evidence>
<feature type="domain" description="LITAF" evidence="2">
    <location>
        <begin position="206"/>
        <end position="288"/>
    </location>
</feature>
<feature type="compositionally biased region" description="Low complexity" evidence="1">
    <location>
        <begin position="92"/>
        <end position="107"/>
    </location>
</feature>
<dbReference type="Proteomes" id="UP000756346">
    <property type="component" value="Unassembled WGS sequence"/>
</dbReference>
<feature type="compositionally biased region" description="Low complexity" evidence="1">
    <location>
        <begin position="180"/>
        <end position="195"/>
    </location>
</feature>
<keyword evidence="4" id="KW-1185">Reference proteome</keyword>
<dbReference type="GeneID" id="70182472"/>
<dbReference type="RefSeq" id="XP_046017366.1">
    <property type="nucleotide sequence ID" value="XM_046152926.1"/>
</dbReference>
<evidence type="ECO:0000259" key="2">
    <source>
        <dbReference type="PROSITE" id="PS51837"/>
    </source>
</evidence>
<protein>
    <recommendedName>
        <fullName evidence="2">LITAF domain-containing protein</fullName>
    </recommendedName>
</protein>
<dbReference type="OrthoDB" id="5599753at2759"/>
<sequence>MSPAVTSDYYPRDHKPPIPDLAPNNPFSSSTSAPCSSSPSASPSSAPSARPGSSPSTSRPPSRSPSSAAARSATEKQLSKPQEALSLFPSGTIVNTTTTTSTTAGPTMLPAPPVRAHQPRVNEALHHSGGPHPPPPPSSTKSSSRSSTDTTQGSSSSGDEEAPPPSYVAATGGANASPLRAGAGRAVRPAGTVAGPGAQSLDGQPWKQPPTTPLHLLAEAEAVVDCPHCGARGMSRVSKHNSKYTCLAGLGLGAMCFCLAVVPCLTHCLADTDHECSRCGRALARKRYRGDTEVLVAPWEMRRGGSGYIPMGQMQGR</sequence>
<evidence type="ECO:0000256" key="1">
    <source>
        <dbReference type="SAM" id="MobiDB-lite"/>
    </source>
</evidence>
<dbReference type="AlphaFoldDB" id="A0A9P9BSU3"/>
<name>A0A9P9BSU3_9PEZI</name>
<reference evidence="3" key="1">
    <citation type="journal article" date="2021" name="Nat. Commun.">
        <title>Genetic determinants of endophytism in the Arabidopsis root mycobiome.</title>
        <authorList>
            <person name="Mesny F."/>
            <person name="Miyauchi S."/>
            <person name="Thiergart T."/>
            <person name="Pickel B."/>
            <person name="Atanasova L."/>
            <person name="Karlsson M."/>
            <person name="Huettel B."/>
            <person name="Barry K.W."/>
            <person name="Haridas S."/>
            <person name="Chen C."/>
            <person name="Bauer D."/>
            <person name="Andreopoulos W."/>
            <person name="Pangilinan J."/>
            <person name="LaButti K."/>
            <person name="Riley R."/>
            <person name="Lipzen A."/>
            <person name="Clum A."/>
            <person name="Drula E."/>
            <person name="Henrissat B."/>
            <person name="Kohler A."/>
            <person name="Grigoriev I.V."/>
            <person name="Martin F.M."/>
            <person name="Hacquard S."/>
        </authorList>
    </citation>
    <scope>NUCLEOTIDE SEQUENCE</scope>
    <source>
        <strain evidence="3">MPI-CAGE-CH-0230</strain>
    </source>
</reference>
<organism evidence="3 4">
    <name type="scientific">Microdochium trichocladiopsis</name>
    <dbReference type="NCBI Taxonomy" id="1682393"/>
    <lineage>
        <taxon>Eukaryota</taxon>
        <taxon>Fungi</taxon>
        <taxon>Dikarya</taxon>
        <taxon>Ascomycota</taxon>
        <taxon>Pezizomycotina</taxon>
        <taxon>Sordariomycetes</taxon>
        <taxon>Xylariomycetidae</taxon>
        <taxon>Xylariales</taxon>
        <taxon>Microdochiaceae</taxon>
        <taxon>Microdochium</taxon>
    </lineage>
</organism>
<feature type="compositionally biased region" description="Low complexity" evidence="1">
    <location>
        <begin position="139"/>
        <end position="157"/>
    </location>
</feature>
<dbReference type="Pfam" id="PF10601">
    <property type="entry name" value="zf-LITAF-like"/>
    <property type="match status" value="1"/>
</dbReference>